<protein>
    <recommendedName>
        <fullName evidence="6">Leucine-rich repeat-containing protein 58</fullName>
    </recommendedName>
</protein>
<keyword evidence="5" id="KW-1185">Reference proteome</keyword>
<dbReference type="InterPro" id="IPR001611">
    <property type="entry name" value="Leu-rich_rpt"/>
</dbReference>
<dbReference type="OrthoDB" id="1053178at2759"/>
<reference evidence="4 5" key="1">
    <citation type="journal article" date="2017" name="PLoS Biol.">
        <title>The sea cucumber genome provides insights into morphological evolution and visceral regeneration.</title>
        <authorList>
            <person name="Zhang X."/>
            <person name="Sun L."/>
            <person name="Yuan J."/>
            <person name="Sun Y."/>
            <person name="Gao Y."/>
            <person name="Zhang L."/>
            <person name="Li S."/>
            <person name="Dai H."/>
            <person name="Hamel J.F."/>
            <person name="Liu C."/>
            <person name="Yu Y."/>
            <person name="Liu S."/>
            <person name="Lin W."/>
            <person name="Guo K."/>
            <person name="Jin S."/>
            <person name="Xu P."/>
            <person name="Storey K.B."/>
            <person name="Huan P."/>
            <person name="Zhang T."/>
            <person name="Zhou Y."/>
            <person name="Zhang J."/>
            <person name="Lin C."/>
            <person name="Li X."/>
            <person name="Xing L."/>
            <person name="Huo D."/>
            <person name="Sun M."/>
            <person name="Wang L."/>
            <person name="Mercier A."/>
            <person name="Li F."/>
            <person name="Yang H."/>
            <person name="Xiang J."/>
        </authorList>
    </citation>
    <scope>NUCLEOTIDE SEQUENCE [LARGE SCALE GENOMIC DNA]</scope>
    <source>
        <strain evidence="4">Shaxun</strain>
        <tissue evidence="4">Muscle</tissue>
    </source>
</reference>
<dbReference type="PANTHER" id="PTHR45752:SF187">
    <property type="entry name" value="LEUCINE-RICH REPEAT AND IQ DOMAIN-CONTAINING PROTEIN 4"/>
    <property type="match status" value="1"/>
</dbReference>
<dbReference type="SUPFAM" id="SSF52058">
    <property type="entry name" value="L domain-like"/>
    <property type="match status" value="1"/>
</dbReference>
<name>A0A2G8KZM4_STIJA</name>
<dbReference type="InterPro" id="IPR003591">
    <property type="entry name" value="Leu-rich_rpt_typical-subtyp"/>
</dbReference>
<gene>
    <name evidence="4" type="ORF">BSL78_09677</name>
</gene>
<dbReference type="PROSITE" id="PS51450">
    <property type="entry name" value="LRR"/>
    <property type="match status" value="2"/>
</dbReference>
<organism evidence="4 5">
    <name type="scientific">Stichopus japonicus</name>
    <name type="common">Sea cucumber</name>
    <dbReference type="NCBI Taxonomy" id="307972"/>
    <lineage>
        <taxon>Eukaryota</taxon>
        <taxon>Metazoa</taxon>
        <taxon>Echinodermata</taxon>
        <taxon>Eleutherozoa</taxon>
        <taxon>Echinozoa</taxon>
        <taxon>Holothuroidea</taxon>
        <taxon>Aspidochirotacea</taxon>
        <taxon>Aspidochirotida</taxon>
        <taxon>Stichopodidae</taxon>
        <taxon>Apostichopus</taxon>
    </lineage>
</organism>
<dbReference type="Pfam" id="PF00560">
    <property type="entry name" value="LRR_1"/>
    <property type="match status" value="1"/>
</dbReference>
<dbReference type="InterPro" id="IPR050715">
    <property type="entry name" value="LRR-SigEffector_domain"/>
</dbReference>
<dbReference type="InterPro" id="IPR032675">
    <property type="entry name" value="LRR_dom_sf"/>
</dbReference>
<evidence type="ECO:0000256" key="3">
    <source>
        <dbReference type="SAM" id="MobiDB-lite"/>
    </source>
</evidence>
<dbReference type="STRING" id="307972.A0A2G8KZM4"/>
<dbReference type="EMBL" id="MRZV01000287">
    <property type="protein sequence ID" value="PIK53447.1"/>
    <property type="molecule type" value="Genomic_DNA"/>
</dbReference>
<dbReference type="PANTHER" id="PTHR45752">
    <property type="entry name" value="LEUCINE-RICH REPEAT-CONTAINING"/>
    <property type="match status" value="1"/>
</dbReference>
<comment type="caution">
    <text evidence="4">The sequence shown here is derived from an EMBL/GenBank/DDBJ whole genome shotgun (WGS) entry which is preliminary data.</text>
</comment>
<evidence type="ECO:0008006" key="6">
    <source>
        <dbReference type="Google" id="ProtNLM"/>
    </source>
</evidence>
<dbReference type="AlphaFoldDB" id="A0A2G8KZM4"/>
<feature type="region of interest" description="Disordered" evidence="3">
    <location>
        <begin position="331"/>
        <end position="367"/>
    </location>
</feature>
<keyword evidence="1" id="KW-0433">Leucine-rich repeat</keyword>
<evidence type="ECO:0000313" key="5">
    <source>
        <dbReference type="Proteomes" id="UP000230750"/>
    </source>
</evidence>
<proteinExistence type="predicted"/>
<dbReference type="Proteomes" id="UP000230750">
    <property type="component" value="Unassembled WGS sequence"/>
</dbReference>
<dbReference type="Gene3D" id="3.80.10.10">
    <property type="entry name" value="Ribonuclease Inhibitor"/>
    <property type="match status" value="2"/>
</dbReference>
<accession>A0A2G8KZM4</accession>
<dbReference type="SMART" id="SM00369">
    <property type="entry name" value="LRR_TYP"/>
    <property type="match status" value="5"/>
</dbReference>
<evidence type="ECO:0000313" key="4">
    <source>
        <dbReference type="EMBL" id="PIK53447.1"/>
    </source>
</evidence>
<evidence type="ECO:0000256" key="2">
    <source>
        <dbReference type="ARBA" id="ARBA00022737"/>
    </source>
</evidence>
<dbReference type="Pfam" id="PF13855">
    <property type="entry name" value="LRR_8"/>
    <property type="match status" value="1"/>
</dbReference>
<feature type="compositionally biased region" description="Low complexity" evidence="3">
    <location>
        <begin position="333"/>
        <end position="347"/>
    </location>
</feature>
<evidence type="ECO:0000256" key="1">
    <source>
        <dbReference type="ARBA" id="ARBA00022614"/>
    </source>
</evidence>
<keyword evidence="2" id="KW-0677">Repeat</keyword>
<sequence>MDEVIEKKVTVSLVRKGLKHFPPNNDLFRLLGLPQIEYNSEHVVDIDMSRNVITHIPKSIDDFVNVVSLDLSNNQISNLPPELLSLQKLKSFNCKNNRLTCASFPKEFGKSFPLLESLNLGGNLFINFPSEVTEITSLQELLIGANRIRDVPPEIENLQRLQYLYLGGNHLPRIPVEVGSLTKLRSLVLCDNKLTELPAELEQLKQLSSLSLHNNLLTTLPPEIIKLTNLRELSLRKNPLVVRFVRDMMWEPPSLLELAARTIKNQAVPFSGQVIPSSLVRYLETACHCLNLKCQGVYFDSHVETVKFVDFCGKYRLPLMQYLCSPKCYSPYSSGSSSSSSSSSSSDTDSDEDNMVPNNKLKKVLLG</sequence>